<dbReference type="CDD" id="cd06587">
    <property type="entry name" value="VOC"/>
    <property type="match status" value="1"/>
</dbReference>
<organism evidence="2 3">
    <name type="scientific">Kribbella shirazensis</name>
    <dbReference type="NCBI Taxonomy" id="1105143"/>
    <lineage>
        <taxon>Bacteria</taxon>
        <taxon>Bacillati</taxon>
        <taxon>Actinomycetota</taxon>
        <taxon>Actinomycetes</taxon>
        <taxon>Propionibacteriales</taxon>
        <taxon>Kribbellaceae</taxon>
        <taxon>Kribbella</taxon>
    </lineage>
</organism>
<dbReference type="PANTHER" id="PTHR35908:SF1">
    <property type="entry name" value="CONSERVED PROTEIN"/>
    <property type="match status" value="1"/>
</dbReference>
<dbReference type="InterPro" id="IPR041581">
    <property type="entry name" value="Glyoxalase_6"/>
</dbReference>
<keyword evidence="3" id="KW-1185">Reference proteome</keyword>
<dbReference type="RefSeq" id="WP_167209241.1">
    <property type="nucleotide sequence ID" value="NZ_JAASRO010000001.1"/>
</dbReference>
<name>A0A7X6A1N8_9ACTN</name>
<keyword evidence="2" id="KW-0560">Oxidoreductase</keyword>
<dbReference type="InterPro" id="IPR029068">
    <property type="entry name" value="Glyas_Bleomycin-R_OHBP_Dase"/>
</dbReference>
<evidence type="ECO:0000259" key="1">
    <source>
        <dbReference type="PROSITE" id="PS51819"/>
    </source>
</evidence>
<proteinExistence type="predicted"/>
<dbReference type="Pfam" id="PF18029">
    <property type="entry name" value="Glyoxalase_6"/>
    <property type="match status" value="1"/>
</dbReference>
<accession>A0A7X6A1N8</accession>
<dbReference type="InterPro" id="IPR037523">
    <property type="entry name" value="VOC_core"/>
</dbReference>
<gene>
    <name evidence="2" type="ORF">BJY22_004159</name>
</gene>
<feature type="domain" description="VOC" evidence="1">
    <location>
        <begin position="6"/>
        <end position="119"/>
    </location>
</feature>
<keyword evidence="2" id="KW-0456">Lyase</keyword>
<comment type="caution">
    <text evidence="2">The sequence shown here is derived from an EMBL/GenBank/DDBJ whole genome shotgun (WGS) entry which is preliminary data.</text>
</comment>
<dbReference type="PROSITE" id="PS51819">
    <property type="entry name" value="VOC"/>
    <property type="match status" value="1"/>
</dbReference>
<dbReference type="GO" id="GO:0051213">
    <property type="term" value="F:dioxygenase activity"/>
    <property type="evidence" value="ECO:0007669"/>
    <property type="project" value="UniProtKB-KW"/>
</dbReference>
<dbReference type="Proteomes" id="UP000555407">
    <property type="component" value="Unassembled WGS sequence"/>
</dbReference>
<dbReference type="SUPFAM" id="SSF54593">
    <property type="entry name" value="Glyoxalase/Bleomycin resistance protein/Dihydroxybiphenyl dioxygenase"/>
    <property type="match status" value="1"/>
</dbReference>
<dbReference type="Gene3D" id="3.10.180.10">
    <property type="entry name" value="2,3-Dihydroxybiphenyl 1,2-Dioxygenase, domain 1"/>
    <property type="match status" value="1"/>
</dbReference>
<sequence length="132" mass="13815">MSDHIRLDSVTVNAPDALALAQFYAEVTGGVAGGTSHWAAVTGPNGFIAFQQVADFRPPQWPGNDVPMQLHLDFLVDDLEASGARVLAAGAKLLAYQPNSDHCLVYADPAGHPFCLSTWSGHDLAAAAGTNS</sequence>
<reference evidence="2 3" key="1">
    <citation type="submission" date="2020-03" db="EMBL/GenBank/DDBJ databases">
        <title>Sequencing the genomes of 1000 actinobacteria strains.</title>
        <authorList>
            <person name="Klenk H.-P."/>
        </authorList>
    </citation>
    <scope>NUCLEOTIDE SEQUENCE [LARGE SCALE GENOMIC DNA]</scope>
    <source>
        <strain evidence="2 3">DSM 45490</strain>
    </source>
</reference>
<evidence type="ECO:0000313" key="3">
    <source>
        <dbReference type="Proteomes" id="UP000555407"/>
    </source>
</evidence>
<dbReference type="EMBL" id="JAASRO010000001">
    <property type="protein sequence ID" value="NIK58442.1"/>
    <property type="molecule type" value="Genomic_DNA"/>
</dbReference>
<dbReference type="AlphaFoldDB" id="A0A7X6A1N8"/>
<evidence type="ECO:0000313" key="2">
    <source>
        <dbReference type="EMBL" id="NIK58442.1"/>
    </source>
</evidence>
<dbReference type="GO" id="GO:0016829">
    <property type="term" value="F:lyase activity"/>
    <property type="evidence" value="ECO:0007669"/>
    <property type="project" value="UniProtKB-KW"/>
</dbReference>
<keyword evidence="2" id="KW-0223">Dioxygenase</keyword>
<protein>
    <submittedName>
        <fullName evidence="2">Catechol 2,3-dioxygenase-like lactoylglutathione lyase family enzyme</fullName>
    </submittedName>
</protein>
<dbReference type="PANTHER" id="PTHR35908">
    <property type="entry name" value="HYPOTHETICAL FUSION PROTEIN"/>
    <property type="match status" value="1"/>
</dbReference>